<name>L9WZ73_9EURY</name>
<dbReference type="AlphaFoldDB" id="L9WZ73"/>
<proteinExistence type="predicted"/>
<feature type="region of interest" description="Disordered" evidence="1">
    <location>
        <begin position="1"/>
        <end position="76"/>
    </location>
</feature>
<keyword evidence="3" id="KW-1185">Reference proteome</keyword>
<reference evidence="2 3" key="1">
    <citation type="journal article" date="2014" name="PLoS Genet.">
        <title>Phylogenetically driven sequencing of extremely halophilic archaea reveals strategies for static and dynamic osmo-response.</title>
        <authorList>
            <person name="Becker E.A."/>
            <person name="Seitzer P.M."/>
            <person name="Tritt A."/>
            <person name="Larsen D."/>
            <person name="Krusor M."/>
            <person name="Yao A.I."/>
            <person name="Wu D."/>
            <person name="Madern D."/>
            <person name="Eisen J.A."/>
            <person name="Darling A.E."/>
            <person name="Facciotti M.T."/>
        </authorList>
    </citation>
    <scope>NUCLEOTIDE SEQUENCE [LARGE SCALE GENOMIC DNA]</scope>
    <source>
        <strain evidence="2 3">JCM 12255</strain>
    </source>
</reference>
<sequence length="76" mass="8083">MDAATPPSGGAERIEDAGPPLVPVCPIDDATASASRVPGNASARRYRSRAPEAEWDAPLVPDLRPLEQDRRSETSD</sequence>
<dbReference type="Proteomes" id="UP000011602">
    <property type="component" value="Unassembled WGS sequence"/>
</dbReference>
<dbReference type="eggNOG" id="ENOG502N5F2">
    <property type="taxonomic scope" value="Archaea"/>
</dbReference>
<organism evidence="2 3">
    <name type="scientific">Natronolimnohabitans innermongolicus JCM 12255</name>
    <dbReference type="NCBI Taxonomy" id="1227499"/>
    <lineage>
        <taxon>Archaea</taxon>
        <taxon>Methanobacteriati</taxon>
        <taxon>Methanobacteriota</taxon>
        <taxon>Stenosarchaea group</taxon>
        <taxon>Halobacteria</taxon>
        <taxon>Halobacteriales</taxon>
        <taxon>Natrialbaceae</taxon>
        <taxon>Natronolimnohabitans</taxon>
    </lineage>
</organism>
<evidence type="ECO:0000313" key="3">
    <source>
        <dbReference type="Proteomes" id="UP000011602"/>
    </source>
</evidence>
<gene>
    <name evidence="2" type="ORF">C493_12669</name>
</gene>
<dbReference type="STRING" id="1227499.C493_12669"/>
<dbReference type="EMBL" id="AOHZ01000058">
    <property type="protein sequence ID" value="ELY54466.1"/>
    <property type="molecule type" value="Genomic_DNA"/>
</dbReference>
<protein>
    <submittedName>
        <fullName evidence="2">Uncharacterized protein</fullName>
    </submittedName>
</protein>
<evidence type="ECO:0000256" key="1">
    <source>
        <dbReference type="SAM" id="MobiDB-lite"/>
    </source>
</evidence>
<comment type="caution">
    <text evidence="2">The sequence shown here is derived from an EMBL/GenBank/DDBJ whole genome shotgun (WGS) entry which is preliminary data.</text>
</comment>
<feature type="compositionally biased region" description="Basic and acidic residues" evidence="1">
    <location>
        <begin position="64"/>
        <end position="76"/>
    </location>
</feature>
<evidence type="ECO:0000313" key="2">
    <source>
        <dbReference type="EMBL" id="ELY54466.1"/>
    </source>
</evidence>
<accession>L9WZ73</accession>